<evidence type="ECO:0000256" key="13">
    <source>
        <dbReference type="ARBA" id="ARBA00022989"/>
    </source>
</evidence>
<dbReference type="OrthoDB" id="9760364at2"/>
<evidence type="ECO:0000256" key="16">
    <source>
        <dbReference type="ARBA" id="ARBA00049338"/>
    </source>
</evidence>
<evidence type="ECO:0000256" key="7">
    <source>
        <dbReference type="ARBA" id="ARBA00022723"/>
    </source>
</evidence>
<keyword evidence="10 17" id="KW-0067">ATP-binding</keyword>
<keyword evidence="3 17" id="KW-1003">Cell membrane</keyword>
<feature type="transmembrane region" description="Helical" evidence="17">
    <location>
        <begin position="912"/>
        <end position="931"/>
    </location>
</feature>
<keyword evidence="11" id="KW-0460">Magnesium</keyword>
<keyword evidence="21" id="KW-1185">Reference proteome</keyword>
<dbReference type="InterPro" id="IPR044492">
    <property type="entry name" value="P_typ_ATPase_HD_dom"/>
</dbReference>
<gene>
    <name evidence="20" type="primary">cadA</name>
    <name evidence="20" type="ORF">CLOHIR_02271</name>
</gene>
<dbReference type="Gene3D" id="3.40.1110.10">
    <property type="entry name" value="Calcium-transporting ATPase, cytoplasmic domain N"/>
    <property type="match status" value="1"/>
</dbReference>
<dbReference type="InterPro" id="IPR023298">
    <property type="entry name" value="ATPase_P-typ_TM_dom_sf"/>
</dbReference>
<evidence type="ECO:0000256" key="10">
    <source>
        <dbReference type="ARBA" id="ARBA00022840"/>
    </source>
</evidence>
<dbReference type="GO" id="GO:0016887">
    <property type="term" value="F:ATP hydrolysis activity"/>
    <property type="evidence" value="ECO:0007669"/>
    <property type="project" value="InterPro"/>
</dbReference>
<feature type="transmembrane region" description="Helical" evidence="17">
    <location>
        <begin position="886"/>
        <end position="906"/>
    </location>
</feature>
<dbReference type="InterPro" id="IPR051014">
    <property type="entry name" value="Cation_Transport_ATPase_IB"/>
</dbReference>
<feature type="transmembrane region" description="Helical" evidence="17">
    <location>
        <begin position="584"/>
        <end position="605"/>
    </location>
</feature>
<dbReference type="SUPFAM" id="SSF81665">
    <property type="entry name" value="Calcium ATPase, transmembrane domain M"/>
    <property type="match status" value="1"/>
</dbReference>
<evidence type="ECO:0000256" key="17">
    <source>
        <dbReference type="RuleBase" id="RU362081"/>
    </source>
</evidence>
<comment type="similarity">
    <text evidence="2 17">Belongs to the cation transport ATPase (P-type) (TC 3.A.3) family. Type IB subfamily.</text>
</comment>
<dbReference type="SFLD" id="SFLDG00002">
    <property type="entry name" value="C1.7:_P-type_atpase_like"/>
    <property type="match status" value="1"/>
</dbReference>
<keyword evidence="4" id="KW-0104">Cadmium</keyword>
<feature type="region of interest" description="Disordered" evidence="18">
    <location>
        <begin position="297"/>
        <end position="317"/>
    </location>
</feature>
<reference evidence="20 21" key="1">
    <citation type="submission" date="2008-09" db="EMBL/GenBank/DDBJ databases">
        <authorList>
            <person name="Fulton L."/>
            <person name="Clifton S."/>
            <person name="Fulton B."/>
            <person name="Xu J."/>
            <person name="Minx P."/>
            <person name="Pepin K.H."/>
            <person name="Johnson M."/>
            <person name="Thiruvilangam P."/>
            <person name="Bhonagiri V."/>
            <person name="Nash W.E."/>
            <person name="Mardis E.R."/>
            <person name="Wilson R.K."/>
        </authorList>
    </citation>
    <scope>NUCLEOTIDE SEQUENCE [LARGE SCALE GENOMIC DNA]</scope>
    <source>
        <strain evidence="20 21">DSM 13275</strain>
    </source>
</reference>
<dbReference type="InterPro" id="IPR001757">
    <property type="entry name" value="P_typ_ATPase"/>
</dbReference>
<dbReference type="CDD" id="cd00371">
    <property type="entry name" value="HMA"/>
    <property type="match status" value="1"/>
</dbReference>
<comment type="subcellular location">
    <subcellularLocation>
        <location evidence="1">Cell membrane</location>
        <topology evidence="1">Multi-pass membrane protein</topology>
    </subcellularLocation>
</comment>
<dbReference type="SUPFAM" id="SSF55008">
    <property type="entry name" value="HMA, heavy metal-associated domain"/>
    <property type="match status" value="2"/>
</dbReference>
<dbReference type="InterPro" id="IPR027256">
    <property type="entry name" value="P-typ_ATPase_IB"/>
</dbReference>
<keyword evidence="5" id="KW-0597">Phosphoprotein</keyword>
<dbReference type="GO" id="GO:0016463">
    <property type="term" value="F:P-type zinc transporter activity"/>
    <property type="evidence" value="ECO:0007669"/>
    <property type="project" value="UniProtKB-EC"/>
</dbReference>
<dbReference type="SFLD" id="SFLDS00003">
    <property type="entry name" value="Haloacid_Dehalogenase"/>
    <property type="match status" value="1"/>
</dbReference>
<evidence type="ECO:0000256" key="5">
    <source>
        <dbReference type="ARBA" id="ARBA00022553"/>
    </source>
</evidence>
<keyword evidence="9" id="KW-0862">Zinc</keyword>
<feature type="transmembrane region" description="Helical" evidence="17">
    <location>
        <begin position="325"/>
        <end position="343"/>
    </location>
</feature>
<keyword evidence="14 17" id="KW-0472">Membrane</keyword>
<dbReference type="PANTHER" id="PTHR48085:SF5">
    <property type="entry name" value="CADMIUM_ZINC-TRANSPORTING ATPASE HMA4-RELATED"/>
    <property type="match status" value="1"/>
</dbReference>
<evidence type="ECO:0000256" key="4">
    <source>
        <dbReference type="ARBA" id="ARBA00022539"/>
    </source>
</evidence>
<dbReference type="eggNOG" id="COG2217">
    <property type="taxonomic scope" value="Bacteria"/>
</dbReference>
<evidence type="ECO:0000313" key="20">
    <source>
        <dbReference type="EMBL" id="EEA84101.1"/>
    </source>
</evidence>
<proteinExistence type="inferred from homology"/>
<feature type="transmembrane region" description="Helical" evidence="17">
    <location>
        <begin position="552"/>
        <end position="572"/>
    </location>
</feature>
<dbReference type="EMBL" id="ABWP01000090">
    <property type="protein sequence ID" value="EEA84101.1"/>
    <property type="molecule type" value="Genomic_DNA"/>
</dbReference>
<evidence type="ECO:0000256" key="9">
    <source>
        <dbReference type="ARBA" id="ARBA00022833"/>
    </source>
</evidence>
<dbReference type="InterPro" id="IPR036412">
    <property type="entry name" value="HAD-like_sf"/>
</dbReference>
<evidence type="ECO:0000256" key="8">
    <source>
        <dbReference type="ARBA" id="ARBA00022741"/>
    </source>
</evidence>
<dbReference type="PRINTS" id="PR00119">
    <property type="entry name" value="CATATPASE"/>
</dbReference>
<reference evidence="20 21" key="2">
    <citation type="submission" date="2008-10" db="EMBL/GenBank/DDBJ databases">
        <title>Draft genome sequence of Clostridium hiranonis (DSM 13275).</title>
        <authorList>
            <person name="Sudarsanam P."/>
            <person name="Ley R."/>
            <person name="Guruge J."/>
            <person name="Turnbaugh P.J."/>
            <person name="Mahowald M."/>
            <person name="Liep D."/>
            <person name="Gordon J."/>
        </authorList>
    </citation>
    <scope>NUCLEOTIDE SEQUENCE [LARGE SCALE GENOMIC DNA]</scope>
    <source>
        <strain evidence="20 21">DSM 13275</strain>
    </source>
</reference>
<keyword evidence="20" id="KW-0378">Hydrolase</keyword>
<evidence type="ECO:0000256" key="6">
    <source>
        <dbReference type="ARBA" id="ARBA00022692"/>
    </source>
</evidence>
<dbReference type="SFLD" id="SFLDF00027">
    <property type="entry name" value="p-type_atpase"/>
    <property type="match status" value="1"/>
</dbReference>
<evidence type="ECO:0000256" key="1">
    <source>
        <dbReference type="ARBA" id="ARBA00004651"/>
    </source>
</evidence>
<dbReference type="AlphaFoldDB" id="B6G2A9"/>
<dbReference type="GO" id="GO:0046872">
    <property type="term" value="F:metal ion binding"/>
    <property type="evidence" value="ECO:0007669"/>
    <property type="project" value="UniProtKB-KW"/>
</dbReference>
<dbReference type="PROSITE" id="PS50846">
    <property type="entry name" value="HMA_2"/>
    <property type="match status" value="1"/>
</dbReference>
<dbReference type="Pfam" id="PF00702">
    <property type="entry name" value="Hydrolase"/>
    <property type="match status" value="1"/>
</dbReference>
<dbReference type="InterPro" id="IPR018303">
    <property type="entry name" value="ATPase_P-typ_P_site"/>
</dbReference>
<name>B6G2A9_PEPHT</name>
<dbReference type="STRING" id="500633.CLOHIR_02271"/>
<dbReference type="SUPFAM" id="SSF56784">
    <property type="entry name" value="HAD-like"/>
    <property type="match status" value="1"/>
</dbReference>
<dbReference type="NCBIfam" id="TIGR01512">
    <property type="entry name" value="ATPase-IB2_Cd"/>
    <property type="match status" value="1"/>
</dbReference>
<dbReference type="CDD" id="cd07548">
    <property type="entry name" value="P-type_ATPase-Cd_Zn_Co_like"/>
    <property type="match status" value="1"/>
</dbReference>
<dbReference type="Proteomes" id="UP000003178">
    <property type="component" value="Unassembled WGS sequence"/>
</dbReference>
<comment type="catalytic activity">
    <reaction evidence="16">
        <text>Cd(2+)(in) + ATP + H2O = Cd(2+)(out) + ADP + phosphate + H(+)</text>
        <dbReference type="Rhea" id="RHEA:12132"/>
        <dbReference type="ChEBI" id="CHEBI:15377"/>
        <dbReference type="ChEBI" id="CHEBI:15378"/>
        <dbReference type="ChEBI" id="CHEBI:30616"/>
        <dbReference type="ChEBI" id="CHEBI:43474"/>
        <dbReference type="ChEBI" id="CHEBI:48775"/>
        <dbReference type="ChEBI" id="CHEBI:456216"/>
        <dbReference type="EC" id="7.2.2.21"/>
    </reaction>
</comment>
<dbReference type="InterPro" id="IPR023299">
    <property type="entry name" value="ATPase_P-typ_cyto_dom_N"/>
</dbReference>
<dbReference type="InterPro" id="IPR008250">
    <property type="entry name" value="ATPase_P-typ_transduc_dom_A_sf"/>
</dbReference>
<keyword evidence="12" id="KW-1278">Translocase</keyword>
<dbReference type="InterPro" id="IPR059000">
    <property type="entry name" value="ATPase_P-type_domA"/>
</dbReference>
<dbReference type="Gene3D" id="3.30.70.100">
    <property type="match status" value="2"/>
</dbReference>
<comment type="caution">
    <text evidence="20">The sequence shown here is derived from an EMBL/GenBank/DDBJ whole genome shotgun (WGS) entry which is preliminary data.</text>
</comment>
<evidence type="ECO:0000259" key="19">
    <source>
        <dbReference type="PROSITE" id="PS50846"/>
    </source>
</evidence>
<dbReference type="GO" id="GO:0005886">
    <property type="term" value="C:plasma membrane"/>
    <property type="evidence" value="ECO:0007669"/>
    <property type="project" value="UniProtKB-SubCell"/>
</dbReference>
<keyword evidence="6 17" id="KW-0812">Transmembrane</keyword>
<evidence type="ECO:0000256" key="18">
    <source>
        <dbReference type="SAM" id="MobiDB-lite"/>
    </source>
</evidence>
<dbReference type="InterPro" id="IPR036163">
    <property type="entry name" value="HMA_dom_sf"/>
</dbReference>
<accession>B6G2A9</accession>
<dbReference type="Pfam" id="PF00122">
    <property type="entry name" value="E1-E2_ATPase"/>
    <property type="match status" value="1"/>
</dbReference>
<dbReference type="GO" id="GO:0008551">
    <property type="term" value="F:P-type cadmium transporter activity"/>
    <property type="evidence" value="ECO:0007669"/>
    <property type="project" value="UniProtKB-EC"/>
</dbReference>
<keyword evidence="13 17" id="KW-1133">Transmembrane helix</keyword>
<evidence type="ECO:0000256" key="2">
    <source>
        <dbReference type="ARBA" id="ARBA00006024"/>
    </source>
</evidence>
<evidence type="ECO:0000256" key="15">
    <source>
        <dbReference type="ARBA" id="ARBA00047308"/>
    </source>
</evidence>
<dbReference type="InterPro" id="IPR006121">
    <property type="entry name" value="HMA_dom"/>
</dbReference>
<organism evidence="20 21">
    <name type="scientific">Peptacetobacter hiranonis (strain DSM 13275 / JCM 10541 / KCTC 15199 / TO-931)</name>
    <name type="common">Clostridium hiranonis</name>
    <dbReference type="NCBI Taxonomy" id="500633"/>
    <lineage>
        <taxon>Bacteria</taxon>
        <taxon>Bacillati</taxon>
        <taxon>Bacillota</taxon>
        <taxon>Clostridia</taxon>
        <taxon>Peptostreptococcales</taxon>
        <taxon>Peptostreptococcaceae</taxon>
        <taxon>Peptacetobacter</taxon>
    </lineage>
</organism>
<feature type="transmembrane region" description="Helical" evidence="17">
    <location>
        <begin position="349"/>
        <end position="368"/>
    </location>
</feature>
<sequence>MSTRIDFLLEDLNCAHCAEKINDKVSKLDYVENSNMNFVAKKLSVFMENESITEANVSKIAKIIHDTESGLTVSLLKNKVLGEISFDNKGNIIKSEKKDEIDENKVIRVDFLLNNLNCAHCAEKINDKVGKLAYVENSNMNFVAKKLSVFAKAGDITKQHMSEIAKIIHETESGLTVSLLKNKVVGALEFDNKGNIVESGNTTRKGRADLNVLYANRNNSEEHHHEHGESCGCGEHHHDHDHGEECGCGEHHHNHDHGEECGCEEHHHHEHDHDHGEECGCGEHHHHDHGEECGCGGHHHDHEHEETKPKKVEKPKEKKEINKDLIKIIIGVFVYAFGIYEMAVGNTGTFGVVVFLAAYILIGGDVLLKAAKNLFRGQVMDENFLMSIATIGAIAIGEHSEAVGVMLFYKIGEYLQQKAVGQSRKSISALMEIKAEFANLVQGGKIIQVDPEEVEVGDVIVVKPGEKVPLDGIVTEGEAMLDTSAITGESVLRSVKPGEEVVSGTINTNALIYVRVTKEYGESTVAKILDMVENAGSRKSQTENFISRFCRYYTPIVVGLALAVAFIPPLVIEGAVFRDWLYRGLIFLVVSCPCALVLSIPLSFFGGIGSASKNGILIKGSNYLEALRKVNTVVLDKTGTITKGVFKVTEINPVGMSEDELLRFAAIAEANSNHPIAKSIMESYNEKSNEEIKLSEIDKYEEIAAHGIKVLYNGKTILAGSSKLLDSENVKYEKIDEVGTTVYVAVDGKYAGCIVISDEVKEDSKRAIAEMRKVGITNVVMLTGDNEAAAAKIAEEVGLDKHYSGLLPNQKVEILEEIAKENSTGNTAFIGDGINDAPVLARADVGIAMGGVGSDAAIEASDIVFMTDELSKLPIAKRISEKTNKIVWQNIVFAMGVKVIVMLMSTGGVANMWEAIFADVGVALIAVLNAMRTLKE</sequence>
<dbReference type="Pfam" id="PF00403">
    <property type="entry name" value="HMA"/>
    <property type="match status" value="2"/>
</dbReference>
<dbReference type="RefSeq" id="WP_006441110.1">
    <property type="nucleotide sequence ID" value="NZ_DS995362.1"/>
</dbReference>
<evidence type="ECO:0000256" key="12">
    <source>
        <dbReference type="ARBA" id="ARBA00022967"/>
    </source>
</evidence>
<comment type="catalytic activity">
    <reaction evidence="15">
        <text>Zn(2+)(in) + ATP + H2O = Zn(2+)(out) + ADP + phosphate + H(+)</text>
        <dbReference type="Rhea" id="RHEA:20621"/>
        <dbReference type="ChEBI" id="CHEBI:15377"/>
        <dbReference type="ChEBI" id="CHEBI:15378"/>
        <dbReference type="ChEBI" id="CHEBI:29105"/>
        <dbReference type="ChEBI" id="CHEBI:30616"/>
        <dbReference type="ChEBI" id="CHEBI:43474"/>
        <dbReference type="ChEBI" id="CHEBI:456216"/>
        <dbReference type="EC" id="7.2.2.12"/>
    </reaction>
</comment>
<dbReference type="HOGENOM" id="CLU_001771_6_2_9"/>
<keyword evidence="8 17" id="KW-0547">Nucleotide-binding</keyword>
<evidence type="ECO:0000256" key="3">
    <source>
        <dbReference type="ARBA" id="ARBA00022475"/>
    </source>
</evidence>
<dbReference type="GO" id="GO:0005524">
    <property type="term" value="F:ATP binding"/>
    <property type="evidence" value="ECO:0007669"/>
    <property type="project" value="UniProtKB-UniRule"/>
</dbReference>
<feature type="domain" description="HMA" evidence="19">
    <location>
        <begin position="3"/>
        <end position="72"/>
    </location>
</feature>
<dbReference type="Gene3D" id="2.70.150.10">
    <property type="entry name" value="Calcium-transporting ATPase, cytoplasmic transduction domain A"/>
    <property type="match status" value="1"/>
</dbReference>
<dbReference type="InterPro" id="IPR023214">
    <property type="entry name" value="HAD_sf"/>
</dbReference>
<evidence type="ECO:0000313" key="21">
    <source>
        <dbReference type="Proteomes" id="UP000003178"/>
    </source>
</evidence>
<dbReference type="NCBIfam" id="TIGR01494">
    <property type="entry name" value="ATPase_P-type"/>
    <property type="match status" value="1"/>
</dbReference>
<dbReference type="Gene3D" id="3.40.50.1000">
    <property type="entry name" value="HAD superfamily/HAD-like"/>
    <property type="match status" value="1"/>
</dbReference>
<dbReference type="FunFam" id="3.40.1110.10:FF:000066">
    <property type="entry name" value="Cadmium-translocating P-type ATPase"/>
    <property type="match status" value="1"/>
</dbReference>
<dbReference type="PANTHER" id="PTHR48085">
    <property type="entry name" value="CADMIUM/ZINC-TRANSPORTING ATPASE HMA2-RELATED"/>
    <property type="match status" value="1"/>
</dbReference>
<dbReference type="NCBIfam" id="TIGR01525">
    <property type="entry name" value="ATPase-IB_hvy"/>
    <property type="match status" value="1"/>
</dbReference>
<protein>
    <submittedName>
        <fullName evidence="20">Cadmium-exporting ATPase</fullName>
        <ecNumber evidence="20">3.6.3.3</ecNumber>
    </submittedName>
</protein>
<keyword evidence="7 17" id="KW-0479">Metal-binding</keyword>
<evidence type="ECO:0000256" key="11">
    <source>
        <dbReference type="ARBA" id="ARBA00022842"/>
    </source>
</evidence>
<dbReference type="SUPFAM" id="SSF81653">
    <property type="entry name" value="Calcium ATPase, transduction domain A"/>
    <property type="match status" value="1"/>
</dbReference>
<dbReference type="EC" id="3.6.3.3" evidence="20"/>
<dbReference type="PROSITE" id="PS00154">
    <property type="entry name" value="ATPASE_E1_E2"/>
    <property type="match status" value="1"/>
</dbReference>
<evidence type="ECO:0000256" key="14">
    <source>
        <dbReference type="ARBA" id="ARBA00023136"/>
    </source>
</evidence>
<dbReference type="FunFam" id="2.70.150.10:FF:000002">
    <property type="entry name" value="Copper-transporting ATPase 1, putative"/>
    <property type="match status" value="1"/>
</dbReference>